<reference evidence="2" key="1">
    <citation type="submission" date="2020-08" db="EMBL/GenBank/DDBJ databases">
        <title>Multicomponent nature underlies the extraordinary mechanical properties of spider dragline silk.</title>
        <authorList>
            <person name="Kono N."/>
            <person name="Nakamura H."/>
            <person name="Mori M."/>
            <person name="Yoshida Y."/>
            <person name="Ohtoshi R."/>
            <person name="Malay A.D."/>
            <person name="Moran D.A.P."/>
            <person name="Tomita M."/>
            <person name="Numata K."/>
            <person name="Arakawa K."/>
        </authorList>
    </citation>
    <scope>NUCLEOTIDE SEQUENCE</scope>
</reference>
<evidence type="ECO:0000256" key="1">
    <source>
        <dbReference type="SAM" id="MobiDB-lite"/>
    </source>
</evidence>
<organism evidence="2 3">
    <name type="scientific">Nephila pilipes</name>
    <name type="common">Giant wood spider</name>
    <name type="synonym">Nephila maculata</name>
    <dbReference type="NCBI Taxonomy" id="299642"/>
    <lineage>
        <taxon>Eukaryota</taxon>
        <taxon>Metazoa</taxon>
        <taxon>Ecdysozoa</taxon>
        <taxon>Arthropoda</taxon>
        <taxon>Chelicerata</taxon>
        <taxon>Arachnida</taxon>
        <taxon>Araneae</taxon>
        <taxon>Araneomorphae</taxon>
        <taxon>Entelegynae</taxon>
        <taxon>Araneoidea</taxon>
        <taxon>Nephilidae</taxon>
        <taxon>Nephila</taxon>
    </lineage>
</organism>
<sequence>VNYLRKTVYTSGGTREDENFKLVVAGSNKICKEHIHGIKETCDGRRGLPGSVYKKKESKLKDRDRKEERDGKLTVHTFNYQR</sequence>
<name>A0A8X6TEQ3_NEPPI</name>
<dbReference type="Proteomes" id="UP000887013">
    <property type="component" value="Unassembled WGS sequence"/>
</dbReference>
<comment type="caution">
    <text evidence="2">The sequence shown here is derived from an EMBL/GenBank/DDBJ whole genome shotgun (WGS) entry which is preliminary data.</text>
</comment>
<protein>
    <submittedName>
        <fullName evidence="2">Uncharacterized protein</fullName>
    </submittedName>
</protein>
<accession>A0A8X6TEQ3</accession>
<dbReference type="AlphaFoldDB" id="A0A8X6TEQ3"/>
<dbReference type="EMBL" id="BMAW01056979">
    <property type="protein sequence ID" value="GFT08588.1"/>
    <property type="molecule type" value="Genomic_DNA"/>
</dbReference>
<feature type="non-terminal residue" evidence="2">
    <location>
        <position position="1"/>
    </location>
</feature>
<evidence type="ECO:0000313" key="2">
    <source>
        <dbReference type="EMBL" id="GFT08588.1"/>
    </source>
</evidence>
<feature type="compositionally biased region" description="Basic and acidic residues" evidence="1">
    <location>
        <begin position="59"/>
        <end position="73"/>
    </location>
</feature>
<feature type="region of interest" description="Disordered" evidence="1">
    <location>
        <begin position="53"/>
        <end position="82"/>
    </location>
</feature>
<proteinExistence type="predicted"/>
<gene>
    <name evidence="2" type="ORF">NPIL_580551</name>
</gene>
<evidence type="ECO:0000313" key="3">
    <source>
        <dbReference type="Proteomes" id="UP000887013"/>
    </source>
</evidence>
<keyword evidence="3" id="KW-1185">Reference proteome</keyword>